<gene>
    <name evidence="1" type="ORF">ABVK50_32995</name>
</gene>
<name>A0AAU8CZJ0_9HYPH</name>
<reference evidence="1" key="1">
    <citation type="submission" date="2024-06" db="EMBL/GenBank/DDBJ databases">
        <title>Mesorhizobium karijinii sp. nov., a symbiont of the iconic Swainsona formosa from arid Australia.</title>
        <authorList>
            <person name="Hill Y.J."/>
            <person name="Watkin E.L.J."/>
            <person name="O'Hara G.W."/>
            <person name="Terpolilli J."/>
            <person name="Tye M.L."/>
            <person name="Kohlmeier M.G."/>
        </authorList>
    </citation>
    <scope>NUCLEOTIDE SEQUENCE</scope>
    <source>
        <strain evidence="1">WSM2240</strain>
        <plasmid evidence="1">pMk2240A</plasmid>
    </source>
</reference>
<dbReference type="AlphaFoldDB" id="A0AAU8CZJ0"/>
<evidence type="ECO:0000313" key="1">
    <source>
        <dbReference type="EMBL" id="XCG52294.1"/>
    </source>
</evidence>
<dbReference type="EMBL" id="CP159256">
    <property type="protein sequence ID" value="XCG52294.1"/>
    <property type="molecule type" value="Genomic_DNA"/>
</dbReference>
<keyword evidence="1" id="KW-0614">Plasmid</keyword>
<geneLocation type="plasmid" evidence="1">
    <name>pMk2240A</name>
</geneLocation>
<sequence length="114" mass="12628">MLRTIRQPLPGRATLKGSPLRIAALRPLCGALGISSHIRASRLHTTTLEDLPHENARNLLPEDRPPPLYINRQIAKLSHKGQLKISVAFSLPFLAKLELSYQAEFDGKADNDQA</sequence>
<proteinExistence type="predicted"/>
<protein>
    <submittedName>
        <fullName evidence="1">Uncharacterized protein</fullName>
    </submittedName>
</protein>
<organism evidence="1">
    <name type="scientific">Mesorhizobium sp. WSM2240</name>
    <dbReference type="NCBI Taxonomy" id="3228851"/>
    <lineage>
        <taxon>Bacteria</taxon>
        <taxon>Pseudomonadati</taxon>
        <taxon>Pseudomonadota</taxon>
        <taxon>Alphaproteobacteria</taxon>
        <taxon>Hyphomicrobiales</taxon>
        <taxon>Phyllobacteriaceae</taxon>
        <taxon>Mesorhizobium</taxon>
    </lineage>
</organism>
<dbReference type="RefSeq" id="WP_353646501.1">
    <property type="nucleotide sequence ID" value="NZ_CP159256.1"/>
</dbReference>
<accession>A0AAU8CZJ0</accession>